<evidence type="ECO:0000256" key="3">
    <source>
        <dbReference type="ARBA" id="ARBA00022734"/>
    </source>
</evidence>
<keyword evidence="5" id="KW-0325">Glycoprotein</keyword>
<dbReference type="PANTHER" id="PTHR32401:SF45">
    <property type="entry name" value="LECTIN"/>
    <property type="match status" value="1"/>
</dbReference>
<keyword evidence="4" id="KW-0106">Calcium</keyword>
<dbReference type="EMBL" id="JAYWIO010000006">
    <property type="protein sequence ID" value="KAK7255849.1"/>
    <property type="molecule type" value="Genomic_DNA"/>
</dbReference>
<dbReference type="Pfam" id="PF00139">
    <property type="entry name" value="Lectin_legB"/>
    <property type="match status" value="1"/>
</dbReference>
<keyword evidence="2" id="KW-0479">Metal-binding</keyword>
<dbReference type="SUPFAM" id="SSF49899">
    <property type="entry name" value="Concanavalin A-like lectins/glucanases"/>
    <property type="match status" value="1"/>
</dbReference>
<evidence type="ECO:0000256" key="2">
    <source>
        <dbReference type="ARBA" id="ARBA00022723"/>
    </source>
</evidence>
<evidence type="ECO:0000313" key="10">
    <source>
        <dbReference type="Proteomes" id="UP001372338"/>
    </source>
</evidence>
<evidence type="ECO:0000256" key="6">
    <source>
        <dbReference type="ARBA" id="ARBA00023211"/>
    </source>
</evidence>
<sequence length="276" mass="29944">MATSNLKSTQFLLAITFITFFLLLLHKANSSSSSSKSKKHLSFSINKFSPNESDLIFQGDAHVLSTGELQLTKVENSGLATPESFGRVLYTTPVKIWNSKNGKEASFTTSFSFVINSPDPGSPADGLAFFIASPDFPLGPTQPGGFLGLFNDQSVNSSNQIVAVEFDTYTGNDWDPSLRHIGIDVNSIVSSQTAVWNWRNVDVANVIITYVAHTKTLTATLTYPSDQASFTLTASVDLKATLPESVRVGFSAATGGLVEIHNILRWSFKSTFKSKI</sequence>
<keyword evidence="6" id="KW-0464">Manganese</keyword>
<reference evidence="9 10" key="1">
    <citation type="submission" date="2024-01" db="EMBL/GenBank/DDBJ databases">
        <title>The genomes of 5 underutilized Papilionoideae crops provide insights into root nodulation and disease resistanc.</title>
        <authorList>
            <person name="Yuan L."/>
        </authorList>
    </citation>
    <scope>NUCLEOTIDE SEQUENCE [LARGE SCALE GENOMIC DNA]</scope>
    <source>
        <strain evidence="9">ZHUSHIDOU_FW_LH</strain>
        <tissue evidence="9">Leaf</tissue>
    </source>
</reference>
<keyword evidence="10" id="KW-1185">Reference proteome</keyword>
<dbReference type="CDD" id="cd06899">
    <property type="entry name" value="lectin_legume_LecRK_Arcelin_ConA"/>
    <property type="match status" value="1"/>
</dbReference>
<keyword evidence="7" id="KW-0732">Signal</keyword>
<name>A0AAN9HW43_CROPI</name>
<protein>
    <recommendedName>
        <fullName evidence="8">Legume lectin domain-containing protein</fullName>
    </recommendedName>
</protein>
<evidence type="ECO:0000313" key="9">
    <source>
        <dbReference type="EMBL" id="KAK7255849.1"/>
    </source>
</evidence>
<comment type="caution">
    <text evidence="9">The sequence shown here is derived from an EMBL/GenBank/DDBJ whole genome shotgun (WGS) entry which is preliminary data.</text>
</comment>
<feature type="signal peptide" evidence="7">
    <location>
        <begin position="1"/>
        <end position="30"/>
    </location>
</feature>
<feature type="chain" id="PRO_5042938798" description="Legume lectin domain-containing protein" evidence="7">
    <location>
        <begin position="31"/>
        <end position="276"/>
    </location>
</feature>
<dbReference type="GO" id="GO:0046872">
    <property type="term" value="F:metal ion binding"/>
    <property type="evidence" value="ECO:0007669"/>
    <property type="project" value="UniProtKB-KW"/>
</dbReference>
<dbReference type="InterPro" id="IPR013320">
    <property type="entry name" value="ConA-like_dom_sf"/>
</dbReference>
<comment type="similarity">
    <text evidence="1">Belongs to the leguminous lectin family.</text>
</comment>
<dbReference type="PIRSF" id="PIRSF002690">
    <property type="entry name" value="L-type_lectin_plant"/>
    <property type="match status" value="1"/>
</dbReference>
<keyword evidence="3" id="KW-0430">Lectin</keyword>
<dbReference type="InterPro" id="IPR001220">
    <property type="entry name" value="Legume_lectin_dom"/>
</dbReference>
<dbReference type="Gene3D" id="2.60.120.200">
    <property type="match status" value="1"/>
</dbReference>
<dbReference type="Proteomes" id="UP001372338">
    <property type="component" value="Unassembled WGS sequence"/>
</dbReference>
<dbReference type="InterPro" id="IPR016363">
    <property type="entry name" value="L-lectin"/>
</dbReference>
<dbReference type="PROSITE" id="PS00307">
    <property type="entry name" value="LECTIN_LEGUME_BETA"/>
    <property type="match status" value="1"/>
</dbReference>
<accession>A0AAN9HW43</accession>
<evidence type="ECO:0000256" key="7">
    <source>
        <dbReference type="SAM" id="SignalP"/>
    </source>
</evidence>
<evidence type="ECO:0000256" key="1">
    <source>
        <dbReference type="ARBA" id="ARBA00007606"/>
    </source>
</evidence>
<evidence type="ECO:0000256" key="5">
    <source>
        <dbReference type="ARBA" id="ARBA00023180"/>
    </source>
</evidence>
<dbReference type="InterPro" id="IPR050258">
    <property type="entry name" value="Leguminous_Lectin"/>
</dbReference>
<dbReference type="AlphaFoldDB" id="A0AAN9HW43"/>
<evidence type="ECO:0000259" key="8">
    <source>
        <dbReference type="Pfam" id="PF00139"/>
    </source>
</evidence>
<dbReference type="InterPro" id="IPR019825">
    <property type="entry name" value="Lectin_legB_Mn/Ca_BS"/>
</dbReference>
<evidence type="ECO:0000256" key="4">
    <source>
        <dbReference type="ARBA" id="ARBA00022837"/>
    </source>
</evidence>
<dbReference type="PANTHER" id="PTHR32401">
    <property type="entry name" value="CONCANAVALIN A-LIKE LECTIN FAMILY PROTEIN"/>
    <property type="match status" value="1"/>
</dbReference>
<organism evidence="9 10">
    <name type="scientific">Crotalaria pallida</name>
    <name type="common">Smooth rattlebox</name>
    <name type="synonym">Crotalaria striata</name>
    <dbReference type="NCBI Taxonomy" id="3830"/>
    <lineage>
        <taxon>Eukaryota</taxon>
        <taxon>Viridiplantae</taxon>
        <taxon>Streptophyta</taxon>
        <taxon>Embryophyta</taxon>
        <taxon>Tracheophyta</taxon>
        <taxon>Spermatophyta</taxon>
        <taxon>Magnoliopsida</taxon>
        <taxon>eudicotyledons</taxon>
        <taxon>Gunneridae</taxon>
        <taxon>Pentapetalae</taxon>
        <taxon>rosids</taxon>
        <taxon>fabids</taxon>
        <taxon>Fabales</taxon>
        <taxon>Fabaceae</taxon>
        <taxon>Papilionoideae</taxon>
        <taxon>50 kb inversion clade</taxon>
        <taxon>genistoids sensu lato</taxon>
        <taxon>core genistoids</taxon>
        <taxon>Crotalarieae</taxon>
        <taxon>Crotalaria</taxon>
    </lineage>
</organism>
<feature type="domain" description="Legume lectin" evidence="8">
    <location>
        <begin position="41"/>
        <end position="272"/>
    </location>
</feature>
<gene>
    <name evidence="9" type="ORF">RIF29_29272</name>
</gene>
<dbReference type="GO" id="GO:0030246">
    <property type="term" value="F:carbohydrate binding"/>
    <property type="evidence" value="ECO:0007669"/>
    <property type="project" value="UniProtKB-KW"/>
</dbReference>
<proteinExistence type="inferred from homology"/>